<dbReference type="EMBL" id="JACHJV010000001">
    <property type="protein sequence ID" value="MBB4923990.1"/>
    <property type="molecule type" value="Genomic_DNA"/>
</dbReference>
<evidence type="ECO:0000256" key="4">
    <source>
        <dbReference type="ARBA" id="ARBA00022989"/>
    </source>
</evidence>
<keyword evidence="4 6" id="KW-1133">Transmembrane helix</keyword>
<feature type="transmembrane region" description="Helical" evidence="6">
    <location>
        <begin position="141"/>
        <end position="160"/>
    </location>
</feature>
<feature type="transmembrane region" description="Helical" evidence="6">
    <location>
        <begin position="209"/>
        <end position="231"/>
    </location>
</feature>
<dbReference type="InterPro" id="IPR050367">
    <property type="entry name" value="APC_superfamily"/>
</dbReference>
<name>A0A7W7R2B6_KITKI</name>
<dbReference type="AlphaFoldDB" id="A0A7W7R2B6"/>
<dbReference type="GO" id="GO:0022857">
    <property type="term" value="F:transmembrane transporter activity"/>
    <property type="evidence" value="ECO:0007669"/>
    <property type="project" value="InterPro"/>
</dbReference>
<dbReference type="Pfam" id="PF13520">
    <property type="entry name" value="AA_permease_2"/>
    <property type="match status" value="1"/>
</dbReference>
<accession>A0A7W7R2B6</accession>
<dbReference type="Proteomes" id="UP000540506">
    <property type="component" value="Unassembled WGS sequence"/>
</dbReference>
<feature type="transmembrane region" description="Helical" evidence="6">
    <location>
        <begin position="251"/>
        <end position="271"/>
    </location>
</feature>
<gene>
    <name evidence="7" type="ORF">FHR34_002983</name>
</gene>
<keyword evidence="8" id="KW-1185">Reference proteome</keyword>
<feature type="transmembrane region" description="Helical" evidence="6">
    <location>
        <begin position="311"/>
        <end position="336"/>
    </location>
</feature>
<evidence type="ECO:0000313" key="8">
    <source>
        <dbReference type="Proteomes" id="UP000540506"/>
    </source>
</evidence>
<feature type="transmembrane region" description="Helical" evidence="6">
    <location>
        <begin position="167"/>
        <end position="189"/>
    </location>
</feature>
<organism evidence="7 8">
    <name type="scientific">Kitasatospora kifunensis</name>
    <name type="common">Streptomyces kifunensis</name>
    <dbReference type="NCBI Taxonomy" id="58351"/>
    <lineage>
        <taxon>Bacteria</taxon>
        <taxon>Bacillati</taxon>
        <taxon>Actinomycetota</taxon>
        <taxon>Actinomycetes</taxon>
        <taxon>Kitasatosporales</taxon>
        <taxon>Streptomycetaceae</taxon>
        <taxon>Kitasatospora</taxon>
    </lineage>
</organism>
<dbReference type="InterPro" id="IPR002293">
    <property type="entry name" value="AA/rel_permease1"/>
</dbReference>
<evidence type="ECO:0000313" key="7">
    <source>
        <dbReference type="EMBL" id="MBB4923990.1"/>
    </source>
</evidence>
<keyword evidence="5 6" id="KW-0472">Membrane</keyword>
<dbReference type="PANTHER" id="PTHR42770:SF16">
    <property type="entry name" value="AMINO ACID PERMEASE"/>
    <property type="match status" value="1"/>
</dbReference>
<feature type="transmembrane region" description="Helical" evidence="6">
    <location>
        <begin position="21"/>
        <end position="40"/>
    </location>
</feature>
<feature type="transmembrane region" description="Helical" evidence="6">
    <location>
        <begin position="387"/>
        <end position="414"/>
    </location>
</feature>
<dbReference type="PANTHER" id="PTHR42770">
    <property type="entry name" value="AMINO ACID TRANSPORTER-RELATED"/>
    <property type="match status" value="1"/>
</dbReference>
<keyword evidence="2" id="KW-1003">Cell membrane</keyword>
<dbReference type="Gene3D" id="1.20.1740.10">
    <property type="entry name" value="Amino acid/polyamine transporter I"/>
    <property type="match status" value="1"/>
</dbReference>
<feature type="transmembrane region" description="Helical" evidence="6">
    <location>
        <begin position="99"/>
        <end position="125"/>
    </location>
</feature>
<feature type="transmembrane region" description="Helical" evidence="6">
    <location>
        <begin position="357"/>
        <end position="381"/>
    </location>
</feature>
<sequence length="518" mass="54107">MSADPGSEGGGGEVNRLKANSVGLVGVVFMAIATAAPITAMTGNLPIIVGQGNGIGAPAAYIFATLVLTVFSVGYVAMAKHITAAGAFYGFISHGLGRVVGMASGLLAVLAYIVFEASIIGFFAYSLRTLVTAQLGLDLPWGWYALFGLLVIAGMAFFDIHLTAKVLGVALVLEITVLLAASIAVAVTGGGPDGIPLAAVNPVNAFKGVSGSGTAAAGLGLFFAFWSWVGFESTAMYGEESRDPKRVVPRATLISVVGVGLFYVFVSWMIISGNGVQNAIHIANGLVPGKDGNNLFFDPLGAHFGAWAVKVFQWLVVTGSFACAMAFHQCAARYLYAIGREGFIHPALGRTHPRHGSPYVASAVQSVIAILLVTGFLVAGMDPYTHLYTLLALLGTMAILIVQTLCSFAVIGYFHAQGKHPETRHWLRTLTAPLVGGVAMTCVVVLLVKNMGTAAGPAASTLLFRLIPYLVIGTFLGGLTLALVMKKRSPERYARMGRIILEEAAERPAVEPVPAAHG</sequence>
<feature type="transmembrane region" description="Helical" evidence="6">
    <location>
        <begin position="426"/>
        <end position="446"/>
    </location>
</feature>
<evidence type="ECO:0000256" key="3">
    <source>
        <dbReference type="ARBA" id="ARBA00022692"/>
    </source>
</evidence>
<evidence type="ECO:0000256" key="1">
    <source>
        <dbReference type="ARBA" id="ARBA00004651"/>
    </source>
</evidence>
<comment type="subcellular location">
    <subcellularLocation>
        <location evidence="1">Cell membrane</location>
        <topology evidence="1">Multi-pass membrane protein</topology>
    </subcellularLocation>
</comment>
<dbReference type="PIRSF" id="PIRSF006060">
    <property type="entry name" value="AA_transporter"/>
    <property type="match status" value="1"/>
</dbReference>
<feature type="transmembrane region" description="Helical" evidence="6">
    <location>
        <begin position="60"/>
        <end position="78"/>
    </location>
</feature>
<keyword evidence="3 6" id="KW-0812">Transmembrane</keyword>
<protein>
    <submittedName>
        <fullName evidence="7">Amino acid transporter</fullName>
    </submittedName>
</protein>
<comment type="caution">
    <text evidence="7">The sequence shown here is derived from an EMBL/GenBank/DDBJ whole genome shotgun (WGS) entry which is preliminary data.</text>
</comment>
<feature type="transmembrane region" description="Helical" evidence="6">
    <location>
        <begin position="466"/>
        <end position="485"/>
    </location>
</feature>
<dbReference type="GO" id="GO:0005886">
    <property type="term" value="C:plasma membrane"/>
    <property type="evidence" value="ECO:0007669"/>
    <property type="project" value="UniProtKB-SubCell"/>
</dbReference>
<evidence type="ECO:0000256" key="6">
    <source>
        <dbReference type="SAM" id="Phobius"/>
    </source>
</evidence>
<proteinExistence type="predicted"/>
<evidence type="ECO:0000256" key="5">
    <source>
        <dbReference type="ARBA" id="ARBA00023136"/>
    </source>
</evidence>
<dbReference type="RefSeq" id="WP_184936010.1">
    <property type="nucleotide sequence ID" value="NZ_JACHJV010000001.1"/>
</dbReference>
<evidence type="ECO:0000256" key="2">
    <source>
        <dbReference type="ARBA" id="ARBA00022475"/>
    </source>
</evidence>
<reference evidence="7 8" key="1">
    <citation type="submission" date="2020-08" db="EMBL/GenBank/DDBJ databases">
        <title>Sequencing the genomes of 1000 actinobacteria strains.</title>
        <authorList>
            <person name="Klenk H.-P."/>
        </authorList>
    </citation>
    <scope>NUCLEOTIDE SEQUENCE [LARGE SCALE GENOMIC DNA]</scope>
    <source>
        <strain evidence="7 8">DSM 41654</strain>
    </source>
</reference>